<dbReference type="PIRSF" id="PIRSF001112">
    <property type="entry name" value="Epoxide_hydrolase"/>
    <property type="match status" value="1"/>
</dbReference>
<sequence length="364" mass="40827">MKASVIDIAQEDLDDLRRRLERARFALDAPGELWDYGVPGKLVRELVDYWRDGYDWRRWEAELNRHPQYETVIDGQRIHFLHVRSPRPDALPLVLSHGWPGSVAEFLDVIEPLTEPAGGGLAFHLVIPSLPGFGFSGPTGEPGWNVPRIARAWATLMRQLGYERYGAVGNDWGSYIAPEVGTADPGAVVGAHVTQLFDGAGTGFTPQNAEEEAALAGRRWGRDHLDAYGILHRQQPHTLAHALMDSPVGLLAWHLQIFREGLDPDFVLTNVMIYWLTGTAPSAMRLYYEFDRTPPRPPTTVPVGLAQFTEDWPSVRRLAELEHTNIVSWHEYDRPGHFAAHQSPDLLVADVRGFFTKLLDGPAR</sequence>
<evidence type="ECO:0000256" key="2">
    <source>
        <dbReference type="ARBA" id="ARBA00022797"/>
    </source>
</evidence>
<keyword evidence="3 5" id="KW-0378">Hydrolase</keyword>
<organism evidence="5 6">
    <name type="scientific">Dactylosporangium fulvum</name>
    <dbReference type="NCBI Taxonomy" id="53359"/>
    <lineage>
        <taxon>Bacteria</taxon>
        <taxon>Bacillati</taxon>
        <taxon>Actinomycetota</taxon>
        <taxon>Actinomycetes</taxon>
        <taxon>Micromonosporales</taxon>
        <taxon>Micromonosporaceae</taxon>
        <taxon>Dactylosporangium</taxon>
    </lineage>
</organism>
<proteinExistence type="inferred from homology"/>
<dbReference type="Pfam" id="PF06441">
    <property type="entry name" value="EHN"/>
    <property type="match status" value="1"/>
</dbReference>
<dbReference type="EMBL" id="CP073720">
    <property type="protein sequence ID" value="UWP78740.1"/>
    <property type="molecule type" value="Genomic_DNA"/>
</dbReference>
<name>A0ABY5VNK6_9ACTN</name>
<dbReference type="SUPFAM" id="SSF53474">
    <property type="entry name" value="alpha/beta-Hydrolases"/>
    <property type="match status" value="1"/>
</dbReference>
<dbReference type="PRINTS" id="PR00412">
    <property type="entry name" value="EPOXHYDRLASE"/>
</dbReference>
<dbReference type="PANTHER" id="PTHR21661:SF35">
    <property type="entry name" value="EPOXIDE HYDROLASE"/>
    <property type="match status" value="1"/>
</dbReference>
<dbReference type="GO" id="GO:0016787">
    <property type="term" value="F:hydrolase activity"/>
    <property type="evidence" value="ECO:0007669"/>
    <property type="project" value="UniProtKB-KW"/>
</dbReference>
<dbReference type="InterPro" id="IPR000639">
    <property type="entry name" value="Epox_hydrolase-like"/>
</dbReference>
<keyword evidence="6" id="KW-1185">Reference proteome</keyword>
<dbReference type="InterPro" id="IPR029058">
    <property type="entry name" value="AB_hydrolase_fold"/>
</dbReference>
<reference evidence="5" key="2">
    <citation type="submission" date="2022-09" db="EMBL/GenBank/DDBJ databases">
        <title>Biosynthetic gene clusters of Dactylosporangioum fulvum.</title>
        <authorList>
            <person name="Caradec T."/>
        </authorList>
    </citation>
    <scope>NUCLEOTIDE SEQUENCE</scope>
    <source>
        <strain evidence="5">NRRL B-16292</strain>
    </source>
</reference>
<evidence type="ECO:0000256" key="1">
    <source>
        <dbReference type="ARBA" id="ARBA00010088"/>
    </source>
</evidence>
<dbReference type="InterPro" id="IPR016292">
    <property type="entry name" value="Epoxide_hydrolase"/>
</dbReference>
<reference evidence="5" key="1">
    <citation type="submission" date="2021-04" db="EMBL/GenBank/DDBJ databases">
        <authorList>
            <person name="Hartkoorn R.C."/>
            <person name="Beaudoing E."/>
            <person name="Hot D."/>
        </authorList>
    </citation>
    <scope>NUCLEOTIDE SEQUENCE</scope>
    <source>
        <strain evidence="5">NRRL B-16292</strain>
    </source>
</reference>
<dbReference type="Proteomes" id="UP001059617">
    <property type="component" value="Chromosome"/>
</dbReference>
<evidence type="ECO:0000256" key="3">
    <source>
        <dbReference type="ARBA" id="ARBA00022801"/>
    </source>
</evidence>
<protein>
    <submittedName>
        <fullName evidence="5">Epoxide hydrolase</fullName>
    </submittedName>
</protein>
<accession>A0ABY5VNK6</accession>
<dbReference type="PANTHER" id="PTHR21661">
    <property type="entry name" value="EPOXIDE HYDROLASE 1-RELATED"/>
    <property type="match status" value="1"/>
</dbReference>
<gene>
    <name evidence="5" type="ORF">Dfulv_26595</name>
</gene>
<evidence type="ECO:0000259" key="4">
    <source>
        <dbReference type="Pfam" id="PF06441"/>
    </source>
</evidence>
<evidence type="ECO:0000313" key="5">
    <source>
        <dbReference type="EMBL" id="UWP78740.1"/>
    </source>
</evidence>
<keyword evidence="2" id="KW-0058">Aromatic hydrocarbons catabolism</keyword>
<dbReference type="Gene3D" id="3.40.50.1820">
    <property type="entry name" value="alpha/beta hydrolase"/>
    <property type="match status" value="1"/>
</dbReference>
<feature type="domain" description="Epoxide hydrolase N-terminal" evidence="4">
    <location>
        <begin position="4"/>
        <end position="106"/>
    </location>
</feature>
<evidence type="ECO:0000313" key="6">
    <source>
        <dbReference type="Proteomes" id="UP001059617"/>
    </source>
</evidence>
<comment type="similarity">
    <text evidence="1">Belongs to the peptidase S33 family.</text>
</comment>
<dbReference type="InterPro" id="IPR010497">
    <property type="entry name" value="Epoxide_hydro_N"/>
</dbReference>